<feature type="domain" description="Restriction endonuclease type II-like" evidence="2">
    <location>
        <begin position="1117"/>
        <end position="1209"/>
    </location>
</feature>
<sequence>MANGFFSRHPKNTSSEFADPTPVEAVASAPHAKLDDALGDWKNQLARLTRIDGEDAPRLTMNQPHPGGLAQLYTDHPTRLSLLIREPTSHQRAVERARTIIARSHELTARHGVGIIHMAIGHARWFEAGRAQSSAALLRTARLSENGADITITLLPGYALDPLLASALARRGVHIEAEDLVARASTQHGFSSSRALSELRVSASVLERFELRDELVLGIFEHPASELQREYEHSEHLLASPIVRALAGEEEARTQTLKPLKASDPKDRDPWRERGAGDLTPRQLDVVEAVAEGRSFVVDVPHGADDTALVGAILADAAASGRQTIHIGGSPSRTTRAEDRLRELGLAEVATRIDGTTASGEELRALLRSALSDTTSVTDPREVDEMRTRLRDVREGLSSYTSSLHRPFGVFGVSAYNALQVLTDLTAAHPAPKTRVRLREEILLAIAADQGAYARELLHKAAALGIFSRSAAHTAWKGVVIGSEEQVPDVLERIHRLAKDTLPKLHQQMRAVAAEADIAEATTLSEWRDQLAMFEGVRDVLDVFLPQVFERSAADMVIATAPKQWRTAHGISMKRSERVRLVKRAQDFVRPGTHIEDLHSALITVQEHRDAWRAYAADEGWPILPQRLDETRELTESVLADLKALAPAFSTVHRDFTSMSIEDLTNRLEALDADPKGARELPKRVEVLKHLSEAGLSALVNDLRERHVKTKLIDSELDLAWWASILGLMLASEPELGGYDPAHLEEALAAGRSLDALQVQSLAPQALDQLRRLRLQATATRPDQKTTITQLCSRFDSALEVLTSVPLVRLLVPVVFTVPTLVPKIVRPGHHVDLLILDDIDGLPLAELVPIIARARQVVVLADLSAGSEEGASAILTTVLPKTRMDVTPTRLNDQVALLLARHGVDHTGVPVPWTAASAPVTAVWCEGTGMPAPGSHAIESTSAEVNAVVELVVAHAVEQPERSLAVIALNARHAERIRHAIMRTRASEPGLGDFFDATSAQPFLVVDPAEARGLARDCIIVAVGFAKTPHGRVVHDFGEFSTPEGVKVMSDVLRSVRGDLILVSSIRASEIDRSRLKAEGAHMLVELLEIAEGQSGVGSGAWPVLEVEPDRLLVDLADRLYGMGLEVVPNIGIPGGMRIPLAIGHPEVPGRLLVAILTDDDAYVAEPSLRVRDRMWPAMLEAQGWKVHTALSMAVFIDPAKEADTIVELVLDAVDEINGPFVPLTQVPDSIDFESDSEYFLEGANGDEFAGKSSAALVVGDPGLEDGAWGEAAEYSAAWNAEEGTGETALDELVAATSDARERADVFNTGMLEVITQQAPPSNRGPRPAIASGLPLAAYSDDQLDEMAQWVRSDGIERTREETVEELREALGITRRGFQSDAVLGNVVRRTEAAATVAKETGDEAGAAEGAVQAEE</sequence>
<reference evidence="3 4" key="1">
    <citation type="submission" date="2013-03" db="EMBL/GenBank/DDBJ databases">
        <title>Reference genome for the Human Microbiome Project.</title>
        <authorList>
            <person name="Aqrawi P."/>
            <person name="Ayvaz T."/>
            <person name="Bess C."/>
            <person name="Blankenburg K."/>
            <person name="Coyle M."/>
            <person name="Deng J."/>
            <person name="Forbes L."/>
            <person name="Fowler G."/>
            <person name="Francisco L."/>
            <person name="Fu Q."/>
            <person name="Gibbs R."/>
            <person name="Gross S."/>
            <person name="Gubbala S."/>
            <person name="Hale W."/>
            <person name="Hemphill L."/>
            <person name="Highlander S."/>
            <person name="Hirani K."/>
            <person name="Jackson L."/>
            <person name="Jakkamsetti A."/>
            <person name="Javaid M."/>
            <person name="Jayaseelan J.C."/>
            <person name="Jiang H."/>
            <person name="Joshi V."/>
            <person name="Korchina V."/>
            <person name="Kovar C."/>
            <person name="Lara F."/>
            <person name="Lee S."/>
            <person name="Liu Y."/>
            <person name="Mata R."/>
            <person name="Mathew T."/>
            <person name="Munidasa M."/>
            <person name="Muzny D."/>
            <person name="Nazareth L."/>
            <person name="Ngo R."/>
            <person name="Nguyen L."/>
            <person name="Nguyen N."/>
            <person name="Okwuonu G."/>
            <person name="Ongeri F."/>
            <person name="Palculict T."/>
            <person name="Patil S."/>
            <person name="Petrosino J."/>
            <person name="Pham C."/>
            <person name="Pham P."/>
            <person name="Pu L.-L."/>
            <person name="Qin X."/>
            <person name="Qu J."/>
            <person name="Reid J."/>
            <person name="Ross M."/>
            <person name="Ruth R."/>
            <person name="Saada N."/>
            <person name="San Lucas F."/>
            <person name="Santibanez J."/>
            <person name="Shang Y."/>
            <person name="Simmons D."/>
            <person name="Song X.-Z."/>
            <person name="Tang L.-Y."/>
            <person name="Thornton R."/>
            <person name="Warren J."/>
            <person name="Weissenberger G."/>
            <person name="Wilczek-Boney K."/>
            <person name="Worley K."/>
            <person name="Youmans B."/>
            <person name="Zhang J."/>
            <person name="Zhang L."/>
            <person name="Zhao Z."/>
            <person name="Zhou C."/>
            <person name="Zhu D."/>
            <person name="Zhu Y."/>
        </authorList>
    </citation>
    <scope>NUCLEOTIDE SEQUENCE [LARGE SCALE GENOMIC DNA]</scope>
    <source>
        <strain evidence="3 4">F0333</strain>
    </source>
</reference>
<comment type="caution">
    <text evidence="3">The sequence shown here is derived from an EMBL/GenBank/DDBJ whole genome shotgun (WGS) entry which is preliminary data.</text>
</comment>
<accession>N6X4T1</accession>
<evidence type="ECO:0000313" key="4">
    <source>
        <dbReference type="Proteomes" id="UP000013015"/>
    </source>
</evidence>
<feature type="compositionally biased region" description="Basic and acidic residues" evidence="1">
    <location>
        <begin position="261"/>
        <end position="276"/>
    </location>
</feature>
<dbReference type="Pfam" id="PF18741">
    <property type="entry name" value="MTES_1575"/>
    <property type="match status" value="1"/>
</dbReference>
<protein>
    <recommendedName>
        <fullName evidence="2">Restriction endonuclease type II-like domain-containing protein</fullName>
    </recommendedName>
</protein>
<feature type="region of interest" description="Disordered" evidence="1">
    <location>
        <begin position="253"/>
        <end position="277"/>
    </location>
</feature>
<name>N6X4T1_9ACTO</name>
<evidence type="ECO:0000256" key="1">
    <source>
        <dbReference type="SAM" id="MobiDB-lite"/>
    </source>
</evidence>
<feature type="region of interest" description="Disordered" evidence="1">
    <location>
        <begin position="1"/>
        <end position="20"/>
    </location>
</feature>
<dbReference type="HOGENOM" id="CLU_000788_1_0_11"/>
<dbReference type="EMBL" id="AQHZ01000009">
    <property type="protein sequence ID" value="ENO18701.1"/>
    <property type="molecule type" value="Genomic_DNA"/>
</dbReference>
<dbReference type="eggNOG" id="COG1112">
    <property type="taxonomic scope" value="Bacteria"/>
</dbReference>
<dbReference type="RefSeq" id="WP_005962301.1">
    <property type="nucleotide sequence ID" value="NZ_CP040505.1"/>
</dbReference>
<evidence type="ECO:0000259" key="2">
    <source>
        <dbReference type="Pfam" id="PF18741"/>
    </source>
</evidence>
<gene>
    <name evidence="3" type="ORF">HMPREF9004_0572</name>
</gene>
<evidence type="ECO:0000313" key="3">
    <source>
        <dbReference type="EMBL" id="ENO18701.1"/>
    </source>
</evidence>
<dbReference type="InterPro" id="IPR049468">
    <property type="entry name" value="Restrct_endonuc-II-like_dom"/>
</dbReference>
<organism evidence="3 4">
    <name type="scientific">Schaalia cardiffensis F0333</name>
    <dbReference type="NCBI Taxonomy" id="888050"/>
    <lineage>
        <taxon>Bacteria</taxon>
        <taxon>Bacillati</taxon>
        <taxon>Actinomycetota</taxon>
        <taxon>Actinomycetes</taxon>
        <taxon>Actinomycetales</taxon>
        <taxon>Actinomycetaceae</taxon>
        <taxon>Schaalia</taxon>
    </lineage>
</organism>
<dbReference type="STRING" id="888050.HMPREF9004_0572"/>
<dbReference type="PATRIC" id="fig|888050.3.peg.549"/>
<keyword evidence="4" id="KW-1185">Reference proteome</keyword>
<proteinExistence type="predicted"/>
<dbReference type="Proteomes" id="UP000013015">
    <property type="component" value="Unassembled WGS sequence"/>
</dbReference>